<gene>
    <name evidence="1" type="ORF">M421DRAFT_33606</name>
</gene>
<accession>A0A6A5RLF8</accession>
<feature type="non-terminal residue" evidence="1">
    <location>
        <position position="1"/>
    </location>
</feature>
<dbReference type="GeneID" id="54347068"/>
<organism evidence="1 2">
    <name type="scientific">Didymella exigua CBS 183.55</name>
    <dbReference type="NCBI Taxonomy" id="1150837"/>
    <lineage>
        <taxon>Eukaryota</taxon>
        <taxon>Fungi</taxon>
        <taxon>Dikarya</taxon>
        <taxon>Ascomycota</taxon>
        <taxon>Pezizomycotina</taxon>
        <taxon>Dothideomycetes</taxon>
        <taxon>Pleosporomycetidae</taxon>
        <taxon>Pleosporales</taxon>
        <taxon>Pleosporineae</taxon>
        <taxon>Didymellaceae</taxon>
        <taxon>Didymella</taxon>
    </lineage>
</organism>
<feature type="non-terminal residue" evidence="1">
    <location>
        <position position="125"/>
    </location>
</feature>
<dbReference type="EMBL" id="ML978971">
    <property type="protein sequence ID" value="KAF1927814.1"/>
    <property type="molecule type" value="Genomic_DNA"/>
</dbReference>
<name>A0A6A5RLF8_9PLEO</name>
<keyword evidence="2" id="KW-1185">Reference proteome</keyword>
<proteinExistence type="predicted"/>
<dbReference type="AlphaFoldDB" id="A0A6A5RLF8"/>
<dbReference type="RefSeq" id="XP_033448066.1">
    <property type="nucleotide sequence ID" value="XM_033589421.1"/>
</dbReference>
<sequence length="125" mass="14299">SFKHLSRRAFSKDGKGFALRGKGREQAMAYLKKCNDMVMLLFSSIHVSSGMPARGEELRVMRWADTAAVQRNIFICQGRILLIFSYNKASQNSNNSFFVVRVPCALVEKCLFLHLAYIRPFNDFL</sequence>
<dbReference type="Proteomes" id="UP000800082">
    <property type="component" value="Unassembled WGS sequence"/>
</dbReference>
<reference evidence="1" key="1">
    <citation type="journal article" date="2020" name="Stud. Mycol.">
        <title>101 Dothideomycetes genomes: a test case for predicting lifestyles and emergence of pathogens.</title>
        <authorList>
            <person name="Haridas S."/>
            <person name="Albert R."/>
            <person name="Binder M."/>
            <person name="Bloem J."/>
            <person name="Labutti K."/>
            <person name="Salamov A."/>
            <person name="Andreopoulos B."/>
            <person name="Baker S."/>
            <person name="Barry K."/>
            <person name="Bills G."/>
            <person name="Bluhm B."/>
            <person name="Cannon C."/>
            <person name="Castanera R."/>
            <person name="Culley D."/>
            <person name="Daum C."/>
            <person name="Ezra D."/>
            <person name="Gonzalez J."/>
            <person name="Henrissat B."/>
            <person name="Kuo A."/>
            <person name="Liang C."/>
            <person name="Lipzen A."/>
            <person name="Lutzoni F."/>
            <person name="Magnuson J."/>
            <person name="Mondo S."/>
            <person name="Nolan M."/>
            <person name="Ohm R."/>
            <person name="Pangilinan J."/>
            <person name="Park H.-J."/>
            <person name="Ramirez L."/>
            <person name="Alfaro M."/>
            <person name="Sun H."/>
            <person name="Tritt A."/>
            <person name="Yoshinaga Y."/>
            <person name="Zwiers L.-H."/>
            <person name="Turgeon B."/>
            <person name="Goodwin S."/>
            <person name="Spatafora J."/>
            <person name="Crous P."/>
            <person name="Grigoriev I."/>
        </authorList>
    </citation>
    <scope>NUCLEOTIDE SEQUENCE</scope>
    <source>
        <strain evidence="1">CBS 183.55</strain>
    </source>
</reference>
<evidence type="ECO:0000313" key="2">
    <source>
        <dbReference type="Proteomes" id="UP000800082"/>
    </source>
</evidence>
<protein>
    <submittedName>
        <fullName evidence="1">Uncharacterized protein</fullName>
    </submittedName>
</protein>
<dbReference type="OrthoDB" id="4160379at2759"/>
<evidence type="ECO:0000313" key="1">
    <source>
        <dbReference type="EMBL" id="KAF1927814.1"/>
    </source>
</evidence>